<dbReference type="Pfam" id="PF05932">
    <property type="entry name" value="CesT"/>
    <property type="match status" value="1"/>
</dbReference>
<dbReference type="OrthoDB" id="8634504at2"/>
<reference evidence="1 2" key="1">
    <citation type="submission" date="2019-11" db="EMBL/GenBank/DDBJ databases">
        <title>Caenimonas koreensis gen. nov., sp. nov., isolated from activated sludge.</title>
        <authorList>
            <person name="Seung H.R."/>
        </authorList>
    </citation>
    <scope>NUCLEOTIDE SEQUENCE [LARGE SCALE GENOMIC DNA]</scope>
    <source>
        <strain evidence="1 2">EMB320</strain>
    </source>
</reference>
<name>A0A844B160_9BURK</name>
<dbReference type="Proteomes" id="UP000487350">
    <property type="component" value="Unassembled WGS sequence"/>
</dbReference>
<gene>
    <name evidence="1" type="ORF">GHT07_06220</name>
</gene>
<dbReference type="RefSeq" id="WP_153584199.1">
    <property type="nucleotide sequence ID" value="NZ_WJBU01000005.1"/>
</dbReference>
<protein>
    <recommendedName>
        <fullName evidence="3">Tir chaperone protein (CesT) family protein</fullName>
    </recommendedName>
</protein>
<dbReference type="AlphaFoldDB" id="A0A844B160"/>
<dbReference type="GO" id="GO:0030254">
    <property type="term" value="P:protein secretion by the type III secretion system"/>
    <property type="evidence" value="ECO:0007669"/>
    <property type="project" value="InterPro"/>
</dbReference>
<dbReference type="InterPro" id="IPR010261">
    <property type="entry name" value="Tir_chaperone"/>
</dbReference>
<proteinExistence type="predicted"/>
<keyword evidence="2" id="KW-1185">Reference proteome</keyword>
<organism evidence="1 2">
    <name type="scientific">Caenimonas koreensis DSM 17982</name>
    <dbReference type="NCBI Taxonomy" id="1121255"/>
    <lineage>
        <taxon>Bacteria</taxon>
        <taxon>Pseudomonadati</taxon>
        <taxon>Pseudomonadota</taxon>
        <taxon>Betaproteobacteria</taxon>
        <taxon>Burkholderiales</taxon>
        <taxon>Comamonadaceae</taxon>
        <taxon>Caenimonas</taxon>
    </lineage>
</organism>
<comment type="caution">
    <text evidence="1">The sequence shown here is derived from an EMBL/GenBank/DDBJ whole genome shotgun (WGS) entry which is preliminary data.</text>
</comment>
<dbReference type="Gene3D" id="3.30.1460.10">
    <property type="match status" value="1"/>
</dbReference>
<dbReference type="EMBL" id="WJBU01000005">
    <property type="protein sequence ID" value="MRD46863.1"/>
    <property type="molecule type" value="Genomic_DNA"/>
</dbReference>
<sequence>MAKNRRVHRDDKALVNHWLQHIGRQTRVGLALDHDGVCTIGHDSGLDCCVEVPDNGSVYLRVALLPWEPEENPDLAERCLLASFMGIGTGGAAFGVDPLDAELVLWQERPLSCLNEASFAALVVQILENAVRLRNDLAEAEYEASREALSQLRSPTNFSMLKV</sequence>
<evidence type="ECO:0008006" key="3">
    <source>
        <dbReference type="Google" id="ProtNLM"/>
    </source>
</evidence>
<evidence type="ECO:0000313" key="1">
    <source>
        <dbReference type="EMBL" id="MRD46863.1"/>
    </source>
</evidence>
<accession>A0A844B160</accession>
<evidence type="ECO:0000313" key="2">
    <source>
        <dbReference type="Proteomes" id="UP000487350"/>
    </source>
</evidence>
<dbReference type="SUPFAM" id="SSF69635">
    <property type="entry name" value="Type III secretory system chaperone-like"/>
    <property type="match status" value="1"/>
</dbReference>